<evidence type="ECO:0000313" key="3">
    <source>
        <dbReference type="Proteomes" id="UP000693946"/>
    </source>
</evidence>
<name>A0AAV6SHH4_SOLSE</name>
<organism evidence="2 3">
    <name type="scientific">Solea senegalensis</name>
    <name type="common">Senegalese sole</name>
    <dbReference type="NCBI Taxonomy" id="28829"/>
    <lineage>
        <taxon>Eukaryota</taxon>
        <taxon>Metazoa</taxon>
        <taxon>Chordata</taxon>
        <taxon>Craniata</taxon>
        <taxon>Vertebrata</taxon>
        <taxon>Euteleostomi</taxon>
        <taxon>Actinopterygii</taxon>
        <taxon>Neopterygii</taxon>
        <taxon>Teleostei</taxon>
        <taxon>Neoteleostei</taxon>
        <taxon>Acanthomorphata</taxon>
        <taxon>Carangaria</taxon>
        <taxon>Pleuronectiformes</taxon>
        <taxon>Pleuronectoidei</taxon>
        <taxon>Soleidae</taxon>
        <taxon>Solea</taxon>
    </lineage>
</organism>
<dbReference type="EMBL" id="JAGKHQ010000005">
    <property type="protein sequence ID" value="KAG7516182.1"/>
    <property type="molecule type" value="Genomic_DNA"/>
</dbReference>
<gene>
    <name evidence="2" type="ORF">JOB18_025037</name>
</gene>
<keyword evidence="1" id="KW-0732">Signal</keyword>
<keyword evidence="3" id="KW-1185">Reference proteome</keyword>
<evidence type="ECO:0008006" key="4">
    <source>
        <dbReference type="Google" id="ProtNLM"/>
    </source>
</evidence>
<sequence length="88" mass="10216">MAFFLLLFSPLPHADVVVAALLSQRRSNLLFTHKYRAEGKQQQQEEFLLSDSCQSKQLHAVASQSRIKYSYIQAEPCLYEQRFNLLKP</sequence>
<accession>A0AAV6SHH4</accession>
<protein>
    <recommendedName>
        <fullName evidence="4">Secreted protein</fullName>
    </recommendedName>
</protein>
<dbReference type="AlphaFoldDB" id="A0AAV6SHH4"/>
<reference evidence="2 3" key="1">
    <citation type="journal article" date="2021" name="Sci. Rep.">
        <title>Chromosome anchoring in Senegalese sole (Solea senegalensis) reveals sex-associated markers and genome rearrangements in flatfish.</title>
        <authorList>
            <person name="Guerrero-Cozar I."/>
            <person name="Gomez-Garrido J."/>
            <person name="Berbel C."/>
            <person name="Martinez-Blanch J.F."/>
            <person name="Alioto T."/>
            <person name="Claros M.G."/>
            <person name="Gagnaire P.A."/>
            <person name="Manchado M."/>
        </authorList>
    </citation>
    <scope>NUCLEOTIDE SEQUENCE [LARGE SCALE GENOMIC DNA]</scope>
    <source>
        <strain evidence="2">Sse05_10M</strain>
    </source>
</reference>
<feature type="signal peptide" evidence="1">
    <location>
        <begin position="1"/>
        <end position="19"/>
    </location>
</feature>
<comment type="caution">
    <text evidence="2">The sequence shown here is derived from an EMBL/GenBank/DDBJ whole genome shotgun (WGS) entry which is preliminary data.</text>
</comment>
<dbReference type="Proteomes" id="UP000693946">
    <property type="component" value="Linkage Group LG13"/>
</dbReference>
<feature type="chain" id="PRO_5043921942" description="Secreted protein" evidence="1">
    <location>
        <begin position="20"/>
        <end position="88"/>
    </location>
</feature>
<evidence type="ECO:0000313" key="2">
    <source>
        <dbReference type="EMBL" id="KAG7516182.1"/>
    </source>
</evidence>
<evidence type="ECO:0000256" key="1">
    <source>
        <dbReference type="SAM" id="SignalP"/>
    </source>
</evidence>
<proteinExistence type="predicted"/>